<reference evidence="3" key="1">
    <citation type="submission" date="2017-02" db="EMBL/GenBank/DDBJ databases">
        <authorList>
            <person name="Varghese N."/>
            <person name="Submissions S."/>
        </authorList>
    </citation>
    <scope>NUCLEOTIDE SEQUENCE [LARGE SCALE GENOMIC DNA]</scope>
    <source>
        <strain evidence="3">ATCC 700200</strain>
    </source>
</reference>
<dbReference type="EMBL" id="FUYE01000019">
    <property type="protein sequence ID" value="SKB05704.1"/>
    <property type="molecule type" value="Genomic_DNA"/>
</dbReference>
<organism evidence="2 3">
    <name type="scientific">Prosthecobacter debontii</name>
    <dbReference type="NCBI Taxonomy" id="48467"/>
    <lineage>
        <taxon>Bacteria</taxon>
        <taxon>Pseudomonadati</taxon>
        <taxon>Verrucomicrobiota</taxon>
        <taxon>Verrucomicrobiia</taxon>
        <taxon>Verrucomicrobiales</taxon>
        <taxon>Verrucomicrobiaceae</taxon>
        <taxon>Prosthecobacter</taxon>
    </lineage>
</organism>
<dbReference type="Proteomes" id="UP000190774">
    <property type="component" value="Unassembled WGS sequence"/>
</dbReference>
<dbReference type="GO" id="GO:0030170">
    <property type="term" value="F:pyridoxal phosphate binding"/>
    <property type="evidence" value="ECO:0007669"/>
    <property type="project" value="InterPro"/>
</dbReference>
<dbReference type="PANTHER" id="PTHR36930:SF1">
    <property type="entry name" value="MOSC DOMAIN-CONTAINING PROTEIN"/>
    <property type="match status" value="1"/>
</dbReference>
<accession>A0A1T4YV67</accession>
<sequence>MRILHLYISPEHNYFGHHGKPPGQAAIEEVESVECVAGQGLVGDRFFGHKENYKGQVTFFAHEVYERLCEQFQAMGISPAIFRRNVITKGVDLNTLIGQEFEVQGVRFIGTEECRPCYWMDQALAPGAEEAMKGNGGLRARVLSDGTLRKD</sequence>
<dbReference type="InterPro" id="IPR052716">
    <property type="entry name" value="MOSC_domain"/>
</dbReference>
<gene>
    <name evidence="2" type="ORF">SAMN02745166_04306</name>
</gene>
<dbReference type="PANTHER" id="PTHR36930">
    <property type="entry name" value="METAL-SULFUR CLUSTER BIOSYNTHESIS PROTEINS YUAD-RELATED"/>
    <property type="match status" value="1"/>
</dbReference>
<dbReference type="Pfam" id="PF03473">
    <property type="entry name" value="MOSC"/>
    <property type="match status" value="1"/>
</dbReference>
<keyword evidence="3" id="KW-1185">Reference proteome</keyword>
<dbReference type="OrthoDB" id="192945at2"/>
<name>A0A1T4YV67_9BACT</name>
<dbReference type="AlphaFoldDB" id="A0A1T4YV67"/>
<dbReference type="InterPro" id="IPR005302">
    <property type="entry name" value="MoCF_Sase_C"/>
</dbReference>
<feature type="domain" description="MOSC" evidence="1">
    <location>
        <begin position="28"/>
        <end position="151"/>
    </location>
</feature>
<evidence type="ECO:0000313" key="2">
    <source>
        <dbReference type="EMBL" id="SKB05704.1"/>
    </source>
</evidence>
<dbReference type="PROSITE" id="PS51340">
    <property type="entry name" value="MOSC"/>
    <property type="match status" value="1"/>
</dbReference>
<proteinExistence type="predicted"/>
<protein>
    <submittedName>
        <fullName evidence="2">MOSC domain-containing protein YiiM</fullName>
    </submittedName>
</protein>
<evidence type="ECO:0000259" key="1">
    <source>
        <dbReference type="PROSITE" id="PS51340"/>
    </source>
</evidence>
<dbReference type="RefSeq" id="WP_139373411.1">
    <property type="nucleotide sequence ID" value="NZ_FUYE01000019.1"/>
</dbReference>
<dbReference type="STRING" id="48467.SAMN02745166_04306"/>
<dbReference type="SUPFAM" id="SSF50800">
    <property type="entry name" value="PK beta-barrel domain-like"/>
    <property type="match status" value="1"/>
</dbReference>
<dbReference type="GO" id="GO:0030151">
    <property type="term" value="F:molybdenum ion binding"/>
    <property type="evidence" value="ECO:0007669"/>
    <property type="project" value="InterPro"/>
</dbReference>
<dbReference type="Gene3D" id="2.40.33.20">
    <property type="entry name" value="PK beta-barrel domain-like"/>
    <property type="match status" value="1"/>
</dbReference>
<evidence type="ECO:0000313" key="3">
    <source>
        <dbReference type="Proteomes" id="UP000190774"/>
    </source>
</evidence>
<dbReference type="InterPro" id="IPR011037">
    <property type="entry name" value="Pyrv_Knase-like_insert_dom_sf"/>
</dbReference>
<dbReference type="GO" id="GO:0003824">
    <property type="term" value="F:catalytic activity"/>
    <property type="evidence" value="ECO:0007669"/>
    <property type="project" value="InterPro"/>
</dbReference>